<dbReference type="GO" id="GO:0033013">
    <property type="term" value="P:tetrapyrrole metabolic process"/>
    <property type="evidence" value="ECO:0007669"/>
    <property type="project" value="UniProtKB-ARBA"/>
</dbReference>
<dbReference type="Gene3D" id="1.20.1260.100">
    <property type="entry name" value="TspO/MBR protein"/>
    <property type="match status" value="1"/>
</dbReference>
<dbReference type="FunFam" id="1.20.1260.100:FF:000001">
    <property type="entry name" value="translocator protein 2"/>
    <property type="match status" value="1"/>
</dbReference>
<evidence type="ECO:0000256" key="6">
    <source>
        <dbReference type="SAM" id="Phobius"/>
    </source>
</evidence>
<feature type="transmembrane region" description="Helical" evidence="6">
    <location>
        <begin position="54"/>
        <end position="75"/>
    </location>
</feature>
<dbReference type="CDD" id="cd15904">
    <property type="entry name" value="TSPO_MBR"/>
    <property type="match status" value="1"/>
</dbReference>
<comment type="similarity">
    <text evidence="2">Belongs to the TspO/BZRP family.</text>
</comment>
<dbReference type="PIRSF" id="PIRSF005859">
    <property type="entry name" value="PBR"/>
    <property type="match status" value="1"/>
</dbReference>
<dbReference type="RefSeq" id="WP_182217749.1">
    <property type="nucleotide sequence ID" value="NZ_JACEZS010000009.1"/>
</dbReference>
<dbReference type="PANTHER" id="PTHR10057">
    <property type="entry name" value="PERIPHERAL-TYPE BENZODIAZEPINE RECEPTOR"/>
    <property type="match status" value="1"/>
</dbReference>
<dbReference type="Pfam" id="PF03073">
    <property type="entry name" value="TspO_MBR"/>
    <property type="match status" value="1"/>
</dbReference>
<dbReference type="Proteomes" id="UP000566711">
    <property type="component" value="Unassembled WGS sequence"/>
</dbReference>
<accession>A0A7W2EHW9</accession>
<feature type="transmembrane region" description="Helical" evidence="6">
    <location>
        <begin position="138"/>
        <end position="160"/>
    </location>
</feature>
<comment type="caution">
    <text evidence="7">The sequence shown here is derived from an EMBL/GenBank/DDBJ whole genome shotgun (WGS) entry which is preliminary data.</text>
</comment>
<name>A0A7W2EHW9_9BURK</name>
<evidence type="ECO:0000256" key="2">
    <source>
        <dbReference type="ARBA" id="ARBA00007524"/>
    </source>
</evidence>
<feature type="transmembrane region" description="Helical" evidence="6">
    <location>
        <begin position="111"/>
        <end position="131"/>
    </location>
</feature>
<sequence length="168" mass="18408">MNPPAPLKTVRATWPALLGWLLLTFAFAAAGAIASASAATFYSQLERAAWAPPAWLFGPVWSVLYLLMAIAAWRVSGSATPRRRPALALYLCQLALNALWTWLFFAWHRGALAMACIVVLWLMIAATIALFGRCQRLAAALMLPYLAWVSFAGVLCFSVWQRNPALLG</sequence>
<organism evidence="7 8">
    <name type="scientific">Rugamonas fusca</name>
    <dbReference type="NCBI Taxonomy" id="2758568"/>
    <lineage>
        <taxon>Bacteria</taxon>
        <taxon>Pseudomonadati</taxon>
        <taxon>Pseudomonadota</taxon>
        <taxon>Betaproteobacteria</taxon>
        <taxon>Burkholderiales</taxon>
        <taxon>Oxalobacteraceae</taxon>
        <taxon>Telluria group</taxon>
        <taxon>Rugamonas</taxon>
    </lineage>
</organism>
<keyword evidence="4 6" id="KW-1133">Transmembrane helix</keyword>
<dbReference type="PANTHER" id="PTHR10057:SF0">
    <property type="entry name" value="TRANSLOCATOR PROTEIN"/>
    <property type="match status" value="1"/>
</dbReference>
<gene>
    <name evidence="7" type="ORF">H3H36_11950</name>
</gene>
<proteinExistence type="inferred from homology"/>
<evidence type="ECO:0000313" key="7">
    <source>
        <dbReference type="EMBL" id="MBA5606070.1"/>
    </source>
</evidence>
<dbReference type="InterPro" id="IPR004307">
    <property type="entry name" value="TspO_MBR"/>
</dbReference>
<dbReference type="AlphaFoldDB" id="A0A7W2EHW9"/>
<dbReference type="GO" id="GO:0016020">
    <property type="term" value="C:membrane"/>
    <property type="evidence" value="ECO:0007669"/>
    <property type="project" value="UniProtKB-SubCell"/>
</dbReference>
<feature type="transmembrane region" description="Helical" evidence="6">
    <location>
        <begin position="87"/>
        <end position="105"/>
    </location>
</feature>
<evidence type="ECO:0000313" key="8">
    <source>
        <dbReference type="Proteomes" id="UP000566711"/>
    </source>
</evidence>
<evidence type="ECO:0000256" key="3">
    <source>
        <dbReference type="ARBA" id="ARBA00022692"/>
    </source>
</evidence>
<keyword evidence="3 6" id="KW-0812">Transmembrane</keyword>
<protein>
    <submittedName>
        <fullName evidence="7">Tryptophan-rich sensory protein</fullName>
    </submittedName>
</protein>
<comment type="subcellular location">
    <subcellularLocation>
        <location evidence="1">Membrane</location>
        <topology evidence="1">Multi-pass membrane protein</topology>
    </subcellularLocation>
</comment>
<dbReference type="InterPro" id="IPR038330">
    <property type="entry name" value="TspO/MBR-related_sf"/>
</dbReference>
<reference evidence="7 8" key="1">
    <citation type="submission" date="2020-07" db="EMBL/GenBank/DDBJ databases">
        <title>Novel species isolated from subtropical streams in China.</title>
        <authorList>
            <person name="Lu H."/>
        </authorList>
    </citation>
    <scope>NUCLEOTIDE SEQUENCE [LARGE SCALE GENOMIC DNA]</scope>
    <source>
        <strain evidence="7 8">FT3S</strain>
    </source>
</reference>
<evidence type="ECO:0000256" key="5">
    <source>
        <dbReference type="ARBA" id="ARBA00023136"/>
    </source>
</evidence>
<keyword evidence="5 6" id="KW-0472">Membrane</keyword>
<keyword evidence="8" id="KW-1185">Reference proteome</keyword>
<dbReference type="EMBL" id="JACEZS010000009">
    <property type="protein sequence ID" value="MBA5606070.1"/>
    <property type="molecule type" value="Genomic_DNA"/>
</dbReference>
<evidence type="ECO:0000256" key="1">
    <source>
        <dbReference type="ARBA" id="ARBA00004141"/>
    </source>
</evidence>
<evidence type="ECO:0000256" key="4">
    <source>
        <dbReference type="ARBA" id="ARBA00022989"/>
    </source>
</evidence>